<accession>A0A1F7J4B0</accession>
<comment type="caution">
    <text evidence="2">The sequence shown here is derived from an EMBL/GenBank/DDBJ whole genome shotgun (WGS) entry which is preliminary data.</text>
</comment>
<evidence type="ECO:0000313" key="2">
    <source>
        <dbReference type="EMBL" id="OGK50449.1"/>
    </source>
</evidence>
<feature type="transmembrane region" description="Helical" evidence="1">
    <location>
        <begin position="89"/>
        <end position="108"/>
    </location>
</feature>
<evidence type="ECO:0000313" key="3">
    <source>
        <dbReference type="Proteomes" id="UP000178558"/>
    </source>
</evidence>
<feature type="transmembrane region" description="Helical" evidence="1">
    <location>
        <begin position="115"/>
        <end position="137"/>
    </location>
</feature>
<reference evidence="2 3" key="1">
    <citation type="journal article" date="2016" name="Nat. Commun.">
        <title>Thousands of microbial genomes shed light on interconnected biogeochemical processes in an aquifer system.</title>
        <authorList>
            <person name="Anantharaman K."/>
            <person name="Brown C.T."/>
            <person name="Hug L.A."/>
            <person name="Sharon I."/>
            <person name="Castelle C.J."/>
            <person name="Probst A.J."/>
            <person name="Thomas B.C."/>
            <person name="Singh A."/>
            <person name="Wilkins M.J."/>
            <person name="Karaoz U."/>
            <person name="Brodie E.L."/>
            <person name="Williams K.H."/>
            <person name="Hubbard S.S."/>
            <person name="Banfield J.F."/>
        </authorList>
    </citation>
    <scope>NUCLEOTIDE SEQUENCE [LARGE SCALE GENOMIC DNA]</scope>
</reference>
<proteinExistence type="predicted"/>
<feature type="transmembrane region" description="Helical" evidence="1">
    <location>
        <begin position="56"/>
        <end position="77"/>
    </location>
</feature>
<keyword evidence="1" id="KW-0812">Transmembrane</keyword>
<dbReference type="AlphaFoldDB" id="A0A1F7J4B0"/>
<evidence type="ECO:0000256" key="1">
    <source>
        <dbReference type="SAM" id="Phobius"/>
    </source>
</evidence>
<name>A0A1F7J4B0_9BACT</name>
<gene>
    <name evidence="2" type="ORF">A3B50_04055</name>
</gene>
<dbReference type="EMBL" id="MGAQ01000016">
    <property type="protein sequence ID" value="OGK50449.1"/>
    <property type="molecule type" value="Genomic_DNA"/>
</dbReference>
<protein>
    <recommendedName>
        <fullName evidence="4">DUF1761 domain-containing protein</fullName>
    </recommendedName>
</protein>
<evidence type="ECO:0008006" key="4">
    <source>
        <dbReference type="Google" id="ProtNLM"/>
    </source>
</evidence>
<organism evidence="2 3">
    <name type="scientific">Candidatus Roizmanbacteria bacterium RIFCSPLOWO2_01_FULL_40_42</name>
    <dbReference type="NCBI Taxonomy" id="1802066"/>
    <lineage>
        <taxon>Bacteria</taxon>
        <taxon>Candidatus Roizmaniibacteriota</taxon>
    </lineage>
</organism>
<keyword evidence="1" id="KW-0472">Membrane</keyword>
<feature type="transmembrane region" description="Helical" evidence="1">
    <location>
        <begin position="6"/>
        <end position="26"/>
    </location>
</feature>
<dbReference type="InterPro" id="IPR013879">
    <property type="entry name" value="DUF1761"/>
</dbReference>
<sequence>MPEATINLTAVLVAAVSSMVVGFLWHSQLLFGKQWMELVGMSKGHMEDAKASMGKTYGLSFLGSLVMAYVLAHIISYTNATTWQSGIQGGFWMWLGFVATTGANEYIYAVKPKPWTLYFINQGNILVTLMVMGAILARWV</sequence>
<dbReference type="Pfam" id="PF08570">
    <property type="entry name" value="DUF1761"/>
    <property type="match status" value="1"/>
</dbReference>
<keyword evidence="1" id="KW-1133">Transmembrane helix</keyword>
<dbReference type="Proteomes" id="UP000178558">
    <property type="component" value="Unassembled WGS sequence"/>
</dbReference>